<evidence type="ECO:0000313" key="3">
    <source>
        <dbReference type="EMBL" id="MDW2718135.1"/>
    </source>
</evidence>
<reference evidence="3 7" key="3">
    <citation type="submission" date="2023-10" db="EMBL/GenBank/DDBJ databases">
        <title>Fecal carriage and genetic characteristics of carbapenem-resistant Enterobacterales among healthy adults from four provinces of China.</title>
        <authorList>
            <person name="Li Y."/>
            <person name="Zhang R."/>
        </authorList>
    </citation>
    <scope>NUCLEOTIDE SEQUENCE [LARGE SCALE GENOMIC DNA]</scope>
    <source>
        <strain evidence="3 7">HN-157</strain>
    </source>
</reference>
<reference evidence="4 5" key="1">
    <citation type="submission" date="2019-07" db="EMBL/GenBank/DDBJ databases">
        <authorList>
            <person name="Brisse S."/>
            <person name="Rodrigues C."/>
            <person name="Thorpe H."/>
        </authorList>
    </citation>
    <scope>NUCLEOTIDE SEQUENCE [LARGE SCALE GENOMIC DNA]</scope>
    <source>
        <strain evidence="4">SB6410</strain>
    </source>
</reference>
<proteinExistence type="predicted"/>
<evidence type="ECO:0000313" key="7">
    <source>
        <dbReference type="Proteomes" id="UP001287436"/>
    </source>
</evidence>
<accession>A0A9Q9SCJ4</accession>
<dbReference type="GeneID" id="77228364"/>
<feature type="chain" id="PRO_5044699882" evidence="1">
    <location>
        <begin position="27"/>
        <end position="87"/>
    </location>
</feature>
<organism evidence="4 5">
    <name type="scientific">Klebsiella pasteurii</name>
    <dbReference type="NCBI Taxonomy" id="2587529"/>
    <lineage>
        <taxon>Bacteria</taxon>
        <taxon>Pseudomonadati</taxon>
        <taxon>Pseudomonadota</taxon>
        <taxon>Gammaproteobacteria</taxon>
        <taxon>Enterobacterales</taxon>
        <taxon>Enterobacteriaceae</taxon>
        <taxon>Klebsiella/Raoultella group</taxon>
        <taxon>Klebsiella</taxon>
    </lineage>
</organism>
<name>A0A9Q9SCJ4_9ENTR</name>
<dbReference type="EMBL" id="CABGGO010000028">
    <property type="protein sequence ID" value="VUS88791.1"/>
    <property type="molecule type" value="Genomic_DNA"/>
</dbReference>
<evidence type="ECO:0000313" key="2">
    <source>
        <dbReference type="EMBL" id="MDC0695752.1"/>
    </source>
</evidence>
<dbReference type="RefSeq" id="WP_004127830.1">
    <property type="nucleotide sequence ID" value="NZ_AP035775.1"/>
</dbReference>
<dbReference type="EMBL" id="JAWPBP010000019">
    <property type="protein sequence ID" value="MDW2718135.1"/>
    <property type="molecule type" value="Genomic_DNA"/>
</dbReference>
<sequence length="87" mass="8842">MKHDSYYSLAVLIPMVIWGGTLPVQAADGSTPDDMKKSETAAGNDDETMVVTAAAPPIAPMTILPALAGAITTSIAASSRARGIKAA</sequence>
<feature type="signal peptide" evidence="1">
    <location>
        <begin position="1"/>
        <end position="26"/>
    </location>
</feature>
<dbReference type="PROSITE" id="PS00430">
    <property type="entry name" value="TONB_DEPENDENT_REC_1"/>
    <property type="match status" value="1"/>
</dbReference>
<reference evidence="2 6" key="2">
    <citation type="submission" date="2023-01" db="EMBL/GenBank/DDBJ databases">
        <authorList>
            <person name="Dale J."/>
        </authorList>
    </citation>
    <scope>NUCLEOTIDE SEQUENCE [LARGE SCALE GENOMIC DNA]</scope>
    <source>
        <strain evidence="2 6">2022EL-01098</strain>
    </source>
</reference>
<dbReference type="Proteomes" id="UP001287436">
    <property type="component" value="Unassembled WGS sequence"/>
</dbReference>
<dbReference type="EMBL" id="JAQNDI010000019">
    <property type="protein sequence ID" value="MDC0695752.1"/>
    <property type="molecule type" value="Genomic_DNA"/>
</dbReference>
<dbReference type="Proteomes" id="UP000318567">
    <property type="component" value="Unassembled WGS sequence"/>
</dbReference>
<evidence type="ECO:0000313" key="6">
    <source>
        <dbReference type="Proteomes" id="UP001221816"/>
    </source>
</evidence>
<protein>
    <submittedName>
        <fullName evidence="4">Uncharacterized protein</fullName>
    </submittedName>
</protein>
<evidence type="ECO:0000313" key="5">
    <source>
        <dbReference type="Proteomes" id="UP000318567"/>
    </source>
</evidence>
<evidence type="ECO:0000313" key="4">
    <source>
        <dbReference type="EMBL" id="VUS88791.1"/>
    </source>
</evidence>
<dbReference type="InterPro" id="IPR010916">
    <property type="entry name" value="TonB_box_CS"/>
</dbReference>
<dbReference type="Proteomes" id="UP001221816">
    <property type="component" value="Unassembled WGS sequence"/>
</dbReference>
<dbReference type="AlphaFoldDB" id="A0A9Q9SCJ4"/>
<evidence type="ECO:0000256" key="1">
    <source>
        <dbReference type="SAM" id="SignalP"/>
    </source>
</evidence>
<keyword evidence="6" id="KW-1185">Reference proteome</keyword>
<gene>
    <name evidence="2" type="ORF">PIK62_24520</name>
    <name evidence="3" type="ORF">RYZ49_20260</name>
    <name evidence="4" type="ORF">SB6410_03919</name>
</gene>
<comment type="caution">
    <text evidence="4">The sequence shown here is derived from an EMBL/GenBank/DDBJ whole genome shotgun (WGS) entry which is preliminary data.</text>
</comment>
<keyword evidence="1" id="KW-0732">Signal</keyword>